<organism evidence="8 9">
    <name type="scientific">Neolentinus lepideus HHB14362 ss-1</name>
    <dbReference type="NCBI Taxonomy" id="1314782"/>
    <lineage>
        <taxon>Eukaryota</taxon>
        <taxon>Fungi</taxon>
        <taxon>Dikarya</taxon>
        <taxon>Basidiomycota</taxon>
        <taxon>Agaricomycotina</taxon>
        <taxon>Agaricomycetes</taxon>
        <taxon>Gloeophyllales</taxon>
        <taxon>Gloeophyllaceae</taxon>
        <taxon>Neolentinus</taxon>
    </lineage>
</organism>
<dbReference type="PANTHER" id="PTHR23502">
    <property type="entry name" value="MAJOR FACILITATOR SUPERFAMILY"/>
    <property type="match status" value="1"/>
</dbReference>
<evidence type="ECO:0000256" key="6">
    <source>
        <dbReference type="SAM" id="Phobius"/>
    </source>
</evidence>
<dbReference type="CDD" id="cd17323">
    <property type="entry name" value="MFS_Tpo1_MDR_like"/>
    <property type="match status" value="1"/>
</dbReference>
<dbReference type="Gene3D" id="1.20.1250.20">
    <property type="entry name" value="MFS general substrate transporter like domains"/>
    <property type="match status" value="1"/>
</dbReference>
<evidence type="ECO:0000313" key="9">
    <source>
        <dbReference type="Proteomes" id="UP000076761"/>
    </source>
</evidence>
<dbReference type="SUPFAM" id="SSF103473">
    <property type="entry name" value="MFS general substrate transporter"/>
    <property type="match status" value="1"/>
</dbReference>
<dbReference type="GO" id="GO:0005886">
    <property type="term" value="C:plasma membrane"/>
    <property type="evidence" value="ECO:0007669"/>
    <property type="project" value="TreeGrafter"/>
</dbReference>
<evidence type="ECO:0000256" key="1">
    <source>
        <dbReference type="ARBA" id="ARBA00004141"/>
    </source>
</evidence>
<feature type="region of interest" description="Disordered" evidence="5">
    <location>
        <begin position="1"/>
        <end position="32"/>
    </location>
</feature>
<evidence type="ECO:0000259" key="7">
    <source>
        <dbReference type="PROSITE" id="PS50850"/>
    </source>
</evidence>
<dbReference type="PANTHER" id="PTHR23502:SF5">
    <property type="entry name" value="QUINIDINE RESISTANCE PROTEIN 3"/>
    <property type="match status" value="1"/>
</dbReference>
<gene>
    <name evidence="8" type="ORF">NEOLEDRAFT_1129057</name>
</gene>
<protein>
    <submittedName>
        <fullName evidence="8">MFS general substrate transporter</fullName>
    </submittedName>
</protein>
<evidence type="ECO:0000256" key="3">
    <source>
        <dbReference type="ARBA" id="ARBA00022989"/>
    </source>
</evidence>
<dbReference type="STRING" id="1314782.A0A165UX08"/>
<feature type="transmembrane region" description="Helical" evidence="6">
    <location>
        <begin position="378"/>
        <end position="400"/>
    </location>
</feature>
<dbReference type="Gene3D" id="1.20.1720.10">
    <property type="entry name" value="Multidrug resistance protein D"/>
    <property type="match status" value="1"/>
</dbReference>
<dbReference type="PROSITE" id="PS50850">
    <property type="entry name" value="MFS"/>
    <property type="match status" value="1"/>
</dbReference>
<evidence type="ECO:0000256" key="5">
    <source>
        <dbReference type="SAM" id="MobiDB-lite"/>
    </source>
</evidence>
<evidence type="ECO:0000256" key="2">
    <source>
        <dbReference type="ARBA" id="ARBA00022692"/>
    </source>
</evidence>
<comment type="subcellular location">
    <subcellularLocation>
        <location evidence="1">Membrane</location>
        <topology evidence="1">Multi-pass membrane protein</topology>
    </subcellularLocation>
</comment>
<keyword evidence="3 6" id="KW-1133">Transmembrane helix</keyword>
<accession>A0A165UX08</accession>
<dbReference type="AlphaFoldDB" id="A0A165UX08"/>
<feature type="transmembrane region" description="Helical" evidence="6">
    <location>
        <begin position="216"/>
        <end position="234"/>
    </location>
</feature>
<dbReference type="InterPro" id="IPR011701">
    <property type="entry name" value="MFS"/>
</dbReference>
<sequence>MATVEGQDASVAVTIESPEKSVPAPAATPIEPTEVSQPDIEHVYVENDPRKWSKARKMTVLCIISGASIIAGLGSNIYNPSIHDIEVDLNANNSEISLTLSLFILLQGVIPLLWSSISEIKGRKVVYITSITLYTVGSICVATAKSIRVVIGMRCLQALGSSAVISIGAATLADIYEPHERGTMMGVYYTAPLLGPSVGSILGGGLTQGFNWRASFWFLTIFGGINLISFLFLFSDTFRRERSLTYQNVLRRRTREQEAAMLASKRSSQVTVVPPEKSAKQELVKQGDAVDAAPELTKKDLEAQNSPPAPPPMKEIKLSFLDINPFPPISLVMRRGNNAAILTASGLIFGFNYCISYTCSRNLSSIYGYNALKIGLVLVAYGIGSICGSVLGGRWSDWVFRRLKTRKGGSSYAEMRLESTKPGMIVLPLACVAYGWLVQKHVHIAAVCVALFFCGFSSIFIYTSTLAYIVDANVGRSSTAVACNSMFRGVLAFVATEVAVPLDNAIGEGGLYSLWAGLLVVTEGLILLVWWKGGQWREHAEAREKSKRR</sequence>
<feature type="transmembrane region" description="Helical" evidence="6">
    <location>
        <begin position="126"/>
        <end position="144"/>
    </location>
</feature>
<dbReference type="InterPro" id="IPR020846">
    <property type="entry name" value="MFS_dom"/>
</dbReference>
<feature type="domain" description="Major facilitator superfamily (MFS) profile" evidence="7">
    <location>
        <begin position="60"/>
        <end position="534"/>
    </location>
</feature>
<keyword evidence="9" id="KW-1185">Reference proteome</keyword>
<dbReference type="InParanoid" id="A0A165UX08"/>
<feature type="transmembrane region" description="Helical" evidence="6">
    <location>
        <begin position="444"/>
        <end position="469"/>
    </location>
</feature>
<feature type="compositionally biased region" description="Low complexity" evidence="5">
    <location>
        <begin position="23"/>
        <end position="32"/>
    </location>
</feature>
<dbReference type="Pfam" id="PF07690">
    <property type="entry name" value="MFS_1"/>
    <property type="match status" value="1"/>
</dbReference>
<evidence type="ECO:0000256" key="4">
    <source>
        <dbReference type="ARBA" id="ARBA00023136"/>
    </source>
</evidence>
<feature type="transmembrane region" description="Helical" evidence="6">
    <location>
        <begin position="512"/>
        <end position="531"/>
    </location>
</feature>
<dbReference type="Proteomes" id="UP000076761">
    <property type="component" value="Unassembled WGS sequence"/>
</dbReference>
<dbReference type="InterPro" id="IPR036259">
    <property type="entry name" value="MFS_trans_sf"/>
</dbReference>
<feature type="transmembrane region" description="Helical" evidence="6">
    <location>
        <begin position="339"/>
        <end position="358"/>
    </location>
</feature>
<feature type="transmembrane region" description="Helical" evidence="6">
    <location>
        <begin position="98"/>
        <end position="114"/>
    </location>
</feature>
<proteinExistence type="predicted"/>
<dbReference type="GO" id="GO:0022857">
    <property type="term" value="F:transmembrane transporter activity"/>
    <property type="evidence" value="ECO:0007669"/>
    <property type="project" value="InterPro"/>
</dbReference>
<feature type="transmembrane region" description="Helical" evidence="6">
    <location>
        <begin position="156"/>
        <end position="176"/>
    </location>
</feature>
<name>A0A165UX08_9AGAM</name>
<keyword evidence="2 6" id="KW-0812">Transmembrane</keyword>
<dbReference type="EMBL" id="KV425556">
    <property type="protein sequence ID" value="KZT28823.1"/>
    <property type="molecule type" value="Genomic_DNA"/>
</dbReference>
<evidence type="ECO:0000313" key="8">
    <source>
        <dbReference type="EMBL" id="KZT28823.1"/>
    </source>
</evidence>
<feature type="transmembrane region" description="Helical" evidence="6">
    <location>
        <begin position="188"/>
        <end position="210"/>
    </location>
</feature>
<feature type="transmembrane region" description="Helical" evidence="6">
    <location>
        <begin position="58"/>
        <end position="78"/>
    </location>
</feature>
<dbReference type="OrthoDB" id="2585655at2759"/>
<keyword evidence="4 6" id="KW-0472">Membrane</keyword>
<reference evidence="8 9" key="1">
    <citation type="journal article" date="2016" name="Mol. Biol. Evol.">
        <title>Comparative Genomics of Early-Diverging Mushroom-Forming Fungi Provides Insights into the Origins of Lignocellulose Decay Capabilities.</title>
        <authorList>
            <person name="Nagy L.G."/>
            <person name="Riley R."/>
            <person name="Tritt A."/>
            <person name="Adam C."/>
            <person name="Daum C."/>
            <person name="Floudas D."/>
            <person name="Sun H."/>
            <person name="Yadav J.S."/>
            <person name="Pangilinan J."/>
            <person name="Larsson K.H."/>
            <person name="Matsuura K."/>
            <person name="Barry K."/>
            <person name="Labutti K."/>
            <person name="Kuo R."/>
            <person name="Ohm R.A."/>
            <person name="Bhattacharya S.S."/>
            <person name="Shirouzu T."/>
            <person name="Yoshinaga Y."/>
            <person name="Martin F.M."/>
            <person name="Grigoriev I.V."/>
            <person name="Hibbett D.S."/>
        </authorList>
    </citation>
    <scope>NUCLEOTIDE SEQUENCE [LARGE SCALE GENOMIC DNA]</scope>
    <source>
        <strain evidence="8 9">HHB14362 ss-1</strain>
    </source>
</reference>